<accession>A0AAW2SUU5</accession>
<evidence type="ECO:0000313" key="2">
    <source>
        <dbReference type="EMBL" id="KAL0396074.1"/>
    </source>
</evidence>
<evidence type="ECO:0000259" key="1">
    <source>
        <dbReference type="Pfam" id="PF07727"/>
    </source>
</evidence>
<organism evidence="2">
    <name type="scientific">Sesamum calycinum</name>
    <dbReference type="NCBI Taxonomy" id="2727403"/>
    <lineage>
        <taxon>Eukaryota</taxon>
        <taxon>Viridiplantae</taxon>
        <taxon>Streptophyta</taxon>
        <taxon>Embryophyta</taxon>
        <taxon>Tracheophyta</taxon>
        <taxon>Spermatophyta</taxon>
        <taxon>Magnoliopsida</taxon>
        <taxon>eudicotyledons</taxon>
        <taxon>Gunneridae</taxon>
        <taxon>Pentapetalae</taxon>
        <taxon>asterids</taxon>
        <taxon>lamiids</taxon>
        <taxon>Lamiales</taxon>
        <taxon>Pedaliaceae</taxon>
        <taxon>Sesamum</taxon>
    </lineage>
</organism>
<dbReference type="Pfam" id="PF07727">
    <property type="entry name" value="RVT_2"/>
    <property type="match status" value="1"/>
</dbReference>
<dbReference type="InterPro" id="IPR013103">
    <property type="entry name" value="RVT_2"/>
</dbReference>
<protein>
    <recommendedName>
        <fullName evidence="1">Reverse transcriptase Ty1/copia-type domain-containing protein</fullName>
    </recommendedName>
</protein>
<dbReference type="EMBL" id="JACGWM010000001">
    <property type="protein sequence ID" value="KAL0396074.1"/>
    <property type="molecule type" value="Genomic_DNA"/>
</dbReference>
<gene>
    <name evidence="2" type="ORF">Scaly_0055800</name>
</gene>
<feature type="domain" description="Reverse transcriptase Ty1/copia-type" evidence="1">
    <location>
        <begin position="12"/>
        <end position="77"/>
    </location>
</feature>
<sequence length="218" mass="25281">MVSNKLPEAGTHVFDEVIWDYNFIKNEFDPCIYKKISGSSVAYTAFYVDDIFLIGNNVKMLDIKVWLSTQFSMKDMGLEEIQDEKLKMRIPSGEHRTKLSKKQSPKTNEELKRMLDIPYASAVRQHSKNSKKATTVDSTMEDEYIAISEVIKEAIWLKNYIKELDVVPSIVELVVIFCDNNGAIAQAKELRSHHRSKHILRRYYLLKEMVIRGDILMD</sequence>
<dbReference type="CDD" id="cd09272">
    <property type="entry name" value="RNase_HI_RT_Ty1"/>
    <property type="match status" value="1"/>
</dbReference>
<proteinExistence type="predicted"/>
<name>A0AAW2SUU5_9LAMI</name>
<reference evidence="2" key="2">
    <citation type="journal article" date="2024" name="Plant">
        <title>Genomic evolution and insights into agronomic trait innovations of Sesamum species.</title>
        <authorList>
            <person name="Miao H."/>
            <person name="Wang L."/>
            <person name="Qu L."/>
            <person name="Liu H."/>
            <person name="Sun Y."/>
            <person name="Le M."/>
            <person name="Wang Q."/>
            <person name="Wei S."/>
            <person name="Zheng Y."/>
            <person name="Lin W."/>
            <person name="Duan Y."/>
            <person name="Cao H."/>
            <person name="Xiong S."/>
            <person name="Wang X."/>
            <person name="Wei L."/>
            <person name="Li C."/>
            <person name="Ma Q."/>
            <person name="Ju M."/>
            <person name="Zhao R."/>
            <person name="Li G."/>
            <person name="Mu C."/>
            <person name="Tian Q."/>
            <person name="Mei H."/>
            <person name="Zhang T."/>
            <person name="Gao T."/>
            <person name="Zhang H."/>
        </authorList>
    </citation>
    <scope>NUCLEOTIDE SEQUENCE</scope>
    <source>
        <strain evidence="2">KEN8</strain>
    </source>
</reference>
<comment type="caution">
    <text evidence="2">The sequence shown here is derived from an EMBL/GenBank/DDBJ whole genome shotgun (WGS) entry which is preliminary data.</text>
</comment>
<dbReference type="AlphaFoldDB" id="A0AAW2SUU5"/>
<reference evidence="2" key="1">
    <citation type="submission" date="2020-06" db="EMBL/GenBank/DDBJ databases">
        <authorList>
            <person name="Li T."/>
            <person name="Hu X."/>
            <person name="Zhang T."/>
            <person name="Song X."/>
            <person name="Zhang H."/>
            <person name="Dai N."/>
            <person name="Sheng W."/>
            <person name="Hou X."/>
            <person name="Wei L."/>
        </authorList>
    </citation>
    <scope>NUCLEOTIDE SEQUENCE</scope>
    <source>
        <strain evidence="2">KEN8</strain>
        <tissue evidence="2">Leaf</tissue>
    </source>
</reference>